<evidence type="ECO:0000313" key="2">
    <source>
        <dbReference type="EMBL" id="CEF90333.1"/>
    </source>
</evidence>
<dbReference type="AlphaFoldDB" id="A0A090N2K8"/>
<geneLocation type="plasmid" evidence="4">
    <name>pCF38954-KPC2</name>
</geneLocation>
<evidence type="ECO:0000313" key="5">
    <source>
        <dbReference type="EMBL" id="UYA95173.1"/>
    </source>
</evidence>
<organism evidence="2">
    <name type="scientific">Citrobacter freundii</name>
    <dbReference type="NCBI Taxonomy" id="546"/>
    <lineage>
        <taxon>Bacteria</taxon>
        <taxon>Pseudomonadati</taxon>
        <taxon>Pseudomonadota</taxon>
        <taxon>Gammaproteobacteria</taxon>
        <taxon>Enterobacterales</taxon>
        <taxon>Enterobacteriaceae</taxon>
        <taxon>Citrobacter</taxon>
        <taxon>Citrobacter freundii complex</taxon>
    </lineage>
</organism>
<evidence type="ECO:0000313" key="3">
    <source>
        <dbReference type="EMBL" id="UYA94926.1"/>
    </source>
</evidence>
<dbReference type="EMBL" id="LN610760">
    <property type="protein sequence ID" value="CEF90333.1"/>
    <property type="molecule type" value="Genomic_DNA"/>
</dbReference>
<name>A0A090N2K8_CITFR</name>
<geneLocation type="plasmid" evidence="1 7">
    <name>P3</name>
</geneLocation>
<dbReference type="EMBL" id="OW995944">
    <property type="protein sequence ID" value="CAH6622693.1"/>
    <property type="molecule type" value="Genomic_DNA"/>
</dbReference>
<sequence>MNDRQRELARIRQARRRARLKEEGTSVTVTLTKQEEAMLQELCRVRRPGRTPYSTNEFFQLLLIRNWQQWQEQKAQLGKCQACGKLKAEGGCEGERKGETFNCWLAVEANELNL</sequence>
<evidence type="ECO:0000313" key="7">
    <source>
        <dbReference type="Proteomes" id="UP000789647"/>
    </source>
</evidence>
<evidence type="ECO:0000313" key="1">
    <source>
        <dbReference type="EMBL" id="CAH6622693.1"/>
    </source>
</evidence>
<evidence type="ECO:0000313" key="4">
    <source>
        <dbReference type="EMBL" id="UYA95079.1"/>
    </source>
</evidence>
<reference evidence="2" key="1">
    <citation type="submission" date="2014-09" db="EMBL/GenBank/DDBJ databases">
        <title>Complete nucleotide sequence of a Citrobacter freundii plasmid carrying KPC-2 in a unique genetic environment.</title>
        <authorList>
            <person name="Yao Y."/>
            <person name="Imirzalioglu C."/>
            <person name="Hain T."/>
            <person name="Kaase M."/>
            <person name="Gatermann S."/>
            <person name="Exnerc Martin Mielke M."/>
            <person name="Hauri A."/>
            <person name="Dragneva Y."/>
            <person name="Bill R."/>
            <person name="Wendt C."/>
            <person name="Wirtz A."/>
            <person name="Domann E."/>
            <person name="Chakraborty T."/>
        </authorList>
    </citation>
    <scope>NUCLEOTIDE SEQUENCE [LARGE SCALE GENOMIC DNA]</scope>
    <source>
        <strain evidence="2">CF8698</strain>
        <plasmid evidence="2">pCF8698_KPC2</plasmid>
    </source>
</reference>
<reference evidence="1" key="2">
    <citation type="submission" date="2022-05" db="EMBL/GenBank/DDBJ databases">
        <authorList>
            <person name="Alioto T."/>
            <person name="Alioto T."/>
            <person name="Gomez Garrido J."/>
        </authorList>
    </citation>
    <scope>NUCLEOTIDE SEQUENCE</scope>
    <source>
        <strain evidence="1">112</strain>
        <plasmid evidence="1">P3</plasmid>
    </source>
</reference>
<dbReference type="EMBL" id="CP104958">
    <property type="protein sequence ID" value="UYA94926.1"/>
    <property type="molecule type" value="Genomic_DNA"/>
</dbReference>
<evidence type="ECO:0000313" key="6">
    <source>
        <dbReference type="EMBL" id="UYA95200.1"/>
    </source>
</evidence>
<keyword evidence="2" id="KW-0614">Plasmid</keyword>
<protein>
    <submittedName>
        <fullName evidence="2">Uncharacterized protein</fullName>
    </submittedName>
</protein>
<geneLocation type="plasmid" evidence="2">
    <name>pCF8698_KPC2</name>
</geneLocation>
<dbReference type="Proteomes" id="UP000789647">
    <property type="component" value="Plasmid P3"/>
</dbReference>
<accession>A0A090N2K8</accession>
<geneLocation type="plasmid" evidence="5">
    <name>pCF37969-KPC2</name>
</geneLocation>
<proteinExistence type="predicted"/>
<dbReference type="EMBL" id="CP104961">
    <property type="protein sequence ID" value="UYA95200.1"/>
    <property type="molecule type" value="Genomic_DNA"/>
</dbReference>
<gene>
    <name evidence="1" type="ORF">AI2935V1_5419</name>
    <name evidence="3" type="ORF">KJW94_p00075</name>
    <name evidence="6" type="ORF">KJX54_p00020</name>
    <name evidence="5" type="ORF">KKS34_p00415</name>
    <name evidence="4" type="ORF">KKS41_p00360</name>
</gene>
<dbReference type="RefSeq" id="WP_012561137.1">
    <property type="nucleotide sequence ID" value="NZ_CP070538.1"/>
</dbReference>
<geneLocation type="plasmid" evidence="6">
    <name>pCF_Surv457-KPC2</name>
</geneLocation>
<geneLocation type="plasmid" evidence="3">
    <name>pCFur18-0060-KPC2</name>
</geneLocation>
<dbReference type="EMBL" id="CP104959">
    <property type="protein sequence ID" value="UYA95079.1"/>
    <property type="molecule type" value="Genomic_DNA"/>
</dbReference>
<dbReference type="EMBL" id="CP104960">
    <property type="protein sequence ID" value="UYA95173.1"/>
    <property type="molecule type" value="Genomic_DNA"/>
</dbReference>
<reference evidence="3" key="3">
    <citation type="submission" date="2022-09" db="EMBL/GenBank/DDBJ databases">
        <title>Emergence of IncN[pMLST15] plasmids harboring a novel non-Tn4401-elements driving KPC-2 carbapenem-resistance.</title>
        <authorList>
            <person name="Yao Y."/>
            <person name="Falgenhauer L."/>
            <person name="Falgenhauer J."/>
            <person name="Imirzalioglu C."/>
            <person name="Chakraborty T."/>
        </authorList>
    </citation>
    <scope>NUCLEOTIDE SEQUENCE</scope>
    <source>
        <strain evidence="5">NRZ-37969</strain>
        <strain evidence="4">NRZ-38954</strain>
        <strain evidence="6">Survcare457</strain>
        <strain evidence="3">Ur18060060</strain>
        <plasmid evidence="5">pCF37969-KPC2</plasmid>
        <plasmid evidence="4">pCF38954-KPC2</plasmid>
        <plasmid evidence="6">pCF_Surv457-KPC2</plasmid>
        <plasmid evidence="3">pCFur18-0060-KPC2</plasmid>
    </source>
</reference>